<gene>
    <name evidence="2" type="ORF">PGH26_06385</name>
</gene>
<dbReference type="Proteomes" id="UP001303532">
    <property type="component" value="Chromosome"/>
</dbReference>
<reference evidence="2 3" key="1">
    <citation type="submission" date="2023-01" db="EMBL/GenBank/DDBJ databases">
        <title>Sporosarcina sp. nov., isolated from Korean tranditional fermented seafood 'Jeotgal'.</title>
        <authorList>
            <person name="Yang A.-I."/>
        </authorList>
    </citation>
    <scope>NUCLEOTIDE SEQUENCE [LARGE SCALE GENOMIC DNA]</scope>
    <source>
        <strain evidence="2 3">B2O-1</strain>
    </source>
</reference>
<accession>A0ABZ0L0X2</accession>
<dbReference type="InterPro" id="IPR016785">
    <property type="entry name" value="ComGD"/>
</dbReference>
<keyword evidence="1" id="KW-0812">Transmembrane</keyword>
<dbReference type="RefSeq" id="WP_323693158.1">
    <property type="nucleotide sequence ID" value="NZ_CP116341.1"/>
</dbReference>
<keyword evidence="1" id="KW-0472">Membrane</keyword>
<dbReference type="InterPro" id="IPR045584">
    <property type="entry name" value="Pilin-like"/>
</dbReference>
<protein>
    <recommendedName>
        <fullName evidence="4">Prepilin-type N-terminal cleavage/methylation domain-containing protein</fullName>
    </recommendedName>
</protein>
<evidence type="ECO:0000256" key="1">
    <source>
        <dbReference type="SAM" id="Phobius"/>
    </source>
</evidence>
<keyword evidence="3" id="KW-1185">Reference proteome</keyword>
<sequence>MNKHSETGMTFLELLLVLTILGVLTIIVIPVSSGWTMEQSERDALEAFKATVQRMQAHSMANETTTWLGFSNEGKTYTVTYYDTNEITVTHFPPTIKYDNTSTLRNVAFQGNGNMFNTGTMTFLTSSGSKKIKFQFQRGRMLLYE</sequence>
<evidence type="ECO:0008006" key="4">
    <source>
        <dbReference type="Google" id="ProtNLM"/>
    </source>
</evidence>
<dbReference type="SUPFAM" id="SSF54523">
    <property type="entry name" value="Pili subunits"/>
    <property type="match status" value="1"/>
</dbReference>
<dbReference type="EMBL" id="CP116341">
    <property type="protein sequence ID" value="WOV85558.1"/>
    <property type="molecule type" value="Genomic_DNA"/>
</dbReference>
<evidence type="ECO:0000313" key="2">
    <source>
        <dbReference type="EMBL" id="WOV85558.1"/>
    </source>
</evidence>
<dbReference type="PIRSF" id="PIRSF021292">
    <property type="entry name" value="Competence_ComGD"/>
    <property type="match status" value="1"/>
</dbReference>
<keyword evidence="1" id="KW-1133">Transmembrane helix</keyword>
<dbReference type="Gene3D" id="3.30.700.10">
    <property type="entry name" value="Glycoprotein, Type 4 Pilin"/>
    <property type="match status" value="1"/>
</dbReference>
<feature type="transmembrane region" description="Helical" evidence="1">
    <location>
        <begin position="12"/>
        <end position="35"/>
    </location>
</feature>
<organism evidence="2 3">
    <name type="scientific">Sporosarcina jeotgali</name>
    <dbReference type="NCBI Taxonomy" id="3020056"/>
    <lineage>
        <taxon>Bacteria</taxon>
        <taxon>Bacillati</taxon>
        <taxon>Bacillota</taxon>
        <taxon>Bacilli</taxon>
        <taxon>Bacillales</taxon>
        <taxon>Caryophanaceae</taxon>
        <taxon>Sporosarcina</taxon>
    </lineage>
</organism>
<proteinExistence type="predicted"/>
<name>A0ABZ0L0X2_9BACL</name>
<evidence type="ECO:0000313" key="3">
    <source>
        <dbReference type="Proteomes" id="UP001303532"/>
    </source>
</evidence>